<reference evidence="1" key="1">
    <citation type="journal article" date="2020" name="Stud. Mycol.">
        <title>101 Dothideomycetes genomes: a test case for predicting lifestyles and emergence of pathogens.</title>
        <authorList>
            <person name="Haridas S."/>
            <person name="Albert R."/>
            <person name="Binder M."/>
            <person name="Bloem J."/>
            <person name="Labutti K."/>
            <person name="Salamov A."/>
            <person name="Andreopoulos B."/>
            <person name="Baker S."/>
            <person name="Barry K."/>
            <person name="Bills G."/>
            <person name="Bluhm B."/>
            <person name="Cannon C."/>
            <person name="Castanera R."/>
            <person name="Culley D."/>
            <person name="Daum C."/>
            <person name="Ezra D."/>
            <person name="Gonzalez J."/>
            <person name="Henrissat B."/>
            <person name="Kuo A."/>
            <person name="Liang C."/>
            <person name="Lipzen A."/>
            <person name="Lutzoni F."/>
            <person name="Magnuson J."/>
            <person name="Mondo S."/>
            <person name="Nolan M."/>
            <person name="Ohm R."/>
            <person name="Pangilinan J."/>
            <person name="Park H.-J."/>
            <person name="Ramirez L."/>
            <person name="Alfaro M."/>
            <person name="Sun H."/>
            <person name="Tritt A."/>
            <person name="Yoshinaga Y."/>
            <person name="Zwiers L.-H."/>
            <person name="Turgeon B."/>
            <person name="Goodwin S."/>
            <person name="Spatafora J."/>
            <person name="Crous P."/>
            <person name="Grigoriev I."/>
        </authorList>
    </citation>
    <scope>NUCLEOTIDE SEQUENCE</scope>
    <source>
        <strain evidence="1">CBS 675.92</strain>
    </source>
</reference>
<evidence type="ECO:0000313" key="1">
    <source>
        <dbReference type="EMBL" id="KAF1959903.1"/>
    </source>
</evidence>
<keyword evidence="2" id="KW-1185">Reference proteome</keyword>
<proteinExistence type="predicted"/>
<dbReference type="EMBL" id="ML976984">
    <property type="protein sequence ID" value="KAF1959903.1"/>
    <property type="molecule type" value="Genomic_DNA"/>
</dbReference>
<dbReference type="AlphaFoldDB" id="A0A6A5U434"/>
<accession>A0A6A5U434</accession>
<dbReference type="OrthoDB" id="3769301at2759"/>
<feature type="non-terminal residue" evidence="1">
    <location>
        <position position="1"/>
    </location>
</feature>
<organism evidence="1 2">
    <name type="scientific">Byssothecium circinans</name>
    <dbReference type="NCBI Taxonomy" id="147558"/>
    <lineage>
        <taxon>Eukaryota</taxon>
        <taxon>Fungi</taxon>
        <taxon>Dikarya</taxon>
        <taxon>Ascomycota</taxon>
        <taxon>Pezizomycotina</taxon>
        <taxon>Dothideomycetes</taxon>
        <taxon>Pleosporomycetidae</taxon>
        <taxon>Pleosporales</taxon>
        <taxon>Massarineae</taxon>
        <taxon>Massarinaceae</taxon>
        <taxon>Byssothecium</taxon>
    </lineage>
</organism>
<name>A0A6A5U434_9PLEO</name>
<dbReference type="Proteomes" id="UP000800035">
    <property type="component" value="Unassembled WGS sequence"/>
</dbReference>
<evidence type="ECO:0000313" key="2">
    <source>
        <dbReference type="Proteomes" id="UP000800035"/>
    </source>
</evidence>
<gene>
    <name evidence="1" type="ORF">CC80DRAFT_405545</name>
</gene>
<protein>
    <submittedName>
        <fullName evidence="1">Uncharacterized protein</fullName>
    </submittedName>
</protein>
<sequence length="205" mass="23591">RSALPALLLVCRQITDEVRAMLYGGNTFRVIVHGGGPFDLGRLFSSETMEQMRKMIFVLRPMGVSYRRDFCMDPKIWDGVLGSLSILGIIAEQPEPPSPYSRPGVEPEDVFEEFRAWLIPILEYLGRALPRTAQIVVDANKEEDTIHIFEKVMPGRCHFQRLRAADFIFRRGEFSLESGYWDEDDGPTSVRDIINECDYDRYYSD</sequence>